<protein>
    <recommendedName>
        <fullName evidence="3">DUF4912 domain-containing protein</fullName>
    </recommendedName>
</protein>
<dbReference type="Proteomes" id="UP000190625">
    <property type="component" value="Unassembled WGS sequence"/>
</dbReference>
<dbReference type="OrthoDB" id="9812700at2"/>
<dbReference type="AlphaFoldDB" id="A0A1T4K3M4"/>
<gene>
    <name evidence="1" type="ORF">SAMN02745118_00581</name>
</gene>
<keyword evidence="2" id="KW-1185">Reference proteome</keyword>
<reference evidence="2" key="1">
    <citation type="submission" date="2017-02" db="EMBL/GenBank/DDBJ databases">
        <authorList>
            <person name="Varghese N."/>
            <person name="Submissions S."/>
        </authorList>
    </citation>
    <scope>NUCLEOTIDE SEQUENCE [LARGE SCALE GENOMIC DNA]</scope>
    <source>
        <strain evidence="2">ATCC BAA-73</strain>
    </source>
</reference>
<accession>A0A1T4K3M4</accession>
<organism evidence="1 2">
    <name type="scientific">Selenihalanaerobacter shriftii</name>
    <dbReference type="NCBI Taxonomy" id="142842"/>
    <lineage>
        <taxon>Bacteria</taxon>
        <taxon>Bacillati</taxon>
        <taxon>Bacillota</taxon>
        <taxon>Clostridia</taxon>
        <taxon>Halanaerobiales</taxon>
        <taxon>Halobacteroidaceae</taxon>
        <taxon>Selenihalanaerobacter</taxon>
    </lineage>
</organism>
<proteinExistence type="predicted"/>
<dbReference type="Pfam" id="PF16258">
    <property type="entry name" value="DUF4912"/>
    <property type="match status" value="1"/>
</dbReference>
<sequence>MVSSTSWNEGSQISGQIDFQEKYLPKYGGGNQFSKKYHINKIVLKVKNPEWAYVYWEYTPDKLQEITYQAGYEETDEARLILRVYDTTPKKEIDFYDISITQEHDSWYISDLEPNHSYKVKLGILDDELQFNSMLKSNEIHTPPNDISDIATEELMRVNEKLKRIYMLSGIDNSSKYSSAEFMKKIKERIQESSLRTGYSSFGG</sequence>
<dbReference type="EMBL" id="FUWM01000005">
    <property type="protein sequence ID" value="SJZ36897.1"/>
    <property type="molecule type" value="Genomic_DNA"/>
</dbReference>
<evidence type="ECO:0000313" key="2">
    <source>
        <dbReference type="Proteomes" id="UP000190625"/>
    </source>
</evidence>
<dbReference type="InterPro" id="IPR032585">
    <property type="entry name" value="DUF4912"/>
</dbReference>
<dbReference type="RefSeq" id="WP_078809087.1">
    <property type="nucleotide sequence ID" value="NZ_FUWM01000005.1"/>
</dbReference>
<evidence type="ECO:0008006" key="3">
    <source>
        <dbReference type="Google" id="ProtNLM"/>
    </source>
</evidence>
<evidence type="ECO:0000313" key="1">
    <source>
        <dbReference type="EMBL" id="SJZ36897.1"/>
    </source>
</evidence>
<name>A0A1T4K3M4_9FIRM</name>
<dbReference type="STRING" id="142842.SAMN02745118_00581"/>